<evidence type="ECO:0000256" key="10">
    <source>
        <dbReference type="ARBA" id="ARBA00023180"/>
    </source>
</evidence>
<evidence type="ECO:0000313" key="17">
    <source>
        <dbReference type="RefSeq" id="XP_055892270.1"/>
    </source>
</evidence>
<protein>
    <submittedName>
        <fullName evidence="17">Protocadherin beta-18</fullName>
    </submittedName>
</protein>
<feature type="domain" description="Cadherin" evidence="15">
    <location>
        <begin position="28"/>
        <end position="144"/>
    </location>
</feature>
<dbReference type="PROSITE" id="PS00232">
    <property type="entry name" value="CADHERIN_1"/>
    <property type="match status" value="3"/>
</dbReference>
<name>A0A9W3AYG6_BIOGL</name>
<dbReference type="InterPro" id="IPR013164">
    <property type="entry name" value="Cadherin_N"/>
</dbReference>
<dbReference type="FunFam" id="2.60.40.60:FF:000007">
    <property type="entry name" value="Protocadherin alpha 2"/>
    <property type="match status" value="1"/>
</dbReference>
<feature type="compositionally biased region" description="Polar residues" evidence="12">
    <location>
        <begin position="930"/>
        <end position="940"/>
    </location>
</feature>
<evidence type="ECO:0000256" key="6">
    <source>
        <dbReference type="ARBA" id="ARBA00022837"/>
    </source>
</evidence>
<keyword evidence="9 13" id="KW-0472">Membrane</keyword>
<dbReference type="GO" id="GO:0007156">
    <property type="term" value="P:homophilic cell adhesion via plasma membrane adhesion molecules"/>
    <property type="evidence" value="ECO:0007669"/>
    <property type="project" value="InterPro"/>
</dbReference>
<dbReference type="InterPro" id="IPR015919">
    <property type="entry name" value="Cadherin-like_sf"/>
</dbReference>
<feature type="compositionally biased region" description="Polar residues" evidence="12">
    <location>
        <begin position="999"/>
        <end position="1016"/>
    </location>
</feature>
<feature type="domain" description="Cadherin" evidence="15">
    <location>
        <begin position="371"/>
        <end position="467"/>
    </location>
</feature>
<dbReference type="OrthoDB" id="6252479at2759"/>
<evidence type="ECO:0000256" key="13">
    <source>
        <dbReference type="SAM" id="Phobius"/>
    </source>
</evidence>
<evidence type="ECO:0000256" key="9">
    <source>
        <dbReference type="ARBA" id="ARBA00023136"/>
    </source>
</evidence>
<evidence type="ECO:0000259" key="15">
    <source>
        <dbReference type="PROSITE" id="PS50268"/>
    </source>
</evidence>
<dbReference type="InterPro" id="IPR050174">
    <property type="entry name" value="Protocadherin/Cadherin-CA"/>
</dbReference>
<evidence type="ECO:0000256" key="3">
    <source>
        <dbReference type="ARBA" id="ARBA00022692"/>
    </source>
</evidence>
<evidence type="ECO:0000256" key="5">
    <source>
        <dbReference type="ARBA" id="ARBA00022737"/>
    </source>
</evidence>
<keyword evidence="16" id="KW-1185">Reference proteome</keyword>
<dbReference type="FunFam" id="2.60.40.60:FF:000092">
    <property type="entry name" value="Protocadherin 8"/>
    <property type="match status" value="1"/>
</dbReference>
<proteinExistence type="predicted"/>
<dbReference type="Pfam" id="PF00028">
    <property type="entry name" value="Cadherin"/>
    <property type="match status" value="6"/>
</dbReference>
<accession>A0A9W3AYG6</accession>
<feature type="region of interest" description="Disordered" evidence="12">
    <location>
        <begin position="848"/>
        <end position="897"/>
    </location>
</feature>
<evidence type="ECO:0000256" key="7">
    <source>
        <dbReference type="ARBA" id="ARBA00022889"/>
    </source>
</evidence>
<evidence type="ECO:0000256" key="4">
    <source>
        <dbReference type="ARBA" id="ARBA00022729"/>
    </source>
</evidence>
<feature type="domain" description="Cadherin" evidence="15">
    <location>
        <begin position="571"/>
        <end position="672"/>
    </location>
</feature>
<evidence type="ECO:0000256" key="8">
    <source>
        <dbReference type="ARBA" id="ARBA00022989"/>
    </source>
</evidence>
<evidence type="ECO:0000313" key="16">
    <source>
        <dbReference type="Proteomes" id="UP001165740"/>
    </source>
</evidence>
<keyword evidence="5" id="KW-0677">Repeat</keyword>
<dbReference type="Pfam" id="PF08266">
    <property type="entry name" value="Cadherin_2"/>
    <property type="match status" value="1"/>
</dbReference>
<dbReference type="InterPro" id="IPR002126">
    <property type="entry name" value="Cadherin-like_dom"/>
</dbReference>
<organism evidence="16 17">
    <name type="scientific">Biomphalaria glabrata</name>
    <name type="common">Bloodfluke planorb</name>
    <name type="synonym">Freshwater snail</name>
    <dbReference type="NCBI Taxonomy" id="6526"/>
    <lineage>
        <taxon>Eukaryota</taxon>
        <taxon>Metazoa</taxon>
        <taxon>Spiralia</taxon>
        <taxon>Lophotrochozoa</taxon>
        <taxon>Mollusca</taxon>
        <taxon>Gastropoda</taxon>
        <taxon>Heterobranchia</taxon>
        <taxon>Euthyneura</taxon>
        <taxon>Panpulmonata</taxon>
        <taxon>Hygrophila</taxon>
        <taxon>Lymnaeoidea</taxon>
        <taxon>Planorbidae</taxon>
        <taxon>Biomphalaria</taxon>
    </lineage>
</organism>
<evidence type="ECO:0000256" key="1">
    <source>
        <dbReference type="ARBA" id="ARBA00004251"/>
    </source>
</evidence>
<dbReference type="SMART" id="SM00112">
    <property type="entry name" value="CA"/>
    <property type="match status" value="7"/>
</dbReference>
<evidence type="ECO:0000256" key="11">
    <source>
        <dbReference type="PROSITE-ProRule" id="PRU00043"/>
    </source>
</evidence>
<dbReference type="Gene3D" id="2.60.40.60">
    <property type="entry name" value="Cadherins"/>
    <property type="match status" value="7"/>
</dbReference>
<sequence length="1118" mass="121736">MDARSFSLSSGLLVALVCVISLIHVTFSDPNVEFTLEEEKVVGTEVGSLGDDTVLPLGLEASVRGSLGYNLLPLGFPRSSLFRVDEHTGQIFTKARIDRESLCPTDRQCDLDIQVAVQSAVSQFFKKVRVTIRVQDINDNSPAFPRQTTTLNILESAAVGTNFPLESATDLDIGTNGVRDYELAPNDGPFYINLTRVDNEITMMSLVLRQELDRETKSNHRMLLTARDGGQPPRSGSMTILVNVEDVNDNPPVFDRSLYNVTMPEIASAGTPVVTVSATDQDTDQYNIKEYRFAPLDREDVTKYFAINGSTGQITVSGSLLEKQGDTFRILVECLDKGVPPLVSRAEVDVTVEDTVNSAPIVSVNIMFGGSVSELAQSGTVVALVGVLDRDAGLNGLVSCSIVSDAFELQPLSVNEYKVIVVRKLDREVEPVLNVTVTCEDAGSPKMSSSVNFEVKVKDENDNFPVFTESLYQKSVPENNRPGQVILKVTATDADYGENGRVSYSLVGVDDELLRIDTRGSISAVKSLDHEVTPLLRFKVVAMDNGVDRKSSTAEVIIEITDLNDEVPTFEKSSYEFEVSENMSENTTVGSVLATDRDSGDNGKIVYSLLPKLSPFIILTNGLIVTKDILDREQRDSYTITVYAEDKGRPPLTGSTTVVVKIGDQNDHRPRIIYPRSGNSTVAVSFDAKPGSVVLSILAEDEDEGANKELEYILASNTASSIFKLTKDKGELILQRVLTPQDSGRHRLTVVVTDKSSAFPLFTNSTFDVIIFAPNETEAQSKDKEKEHVLVVIILGVVTGVVTVAVIITIVVIRRADAQRRKYHHSRAKMVSEVEKLESDKNTVGYVISNSVSDGTKTRGSHDGSGDMTRDTTQDEGFGDKSFNTSQGSGGTSDQSDWNKALRLHQDLLKLHGVDPSCLMHSATGDDVTSDGSGESTTCDSGRGGSEEDNGSHGRASPVNKDVSSFNNLNNPPRPLRQSFGQRVPNIPRSGFPLMTIRQHSNSSSDAKSPTGSMRSFSAPPVKHVSFRDDFRQDWSDLPLRGPISRPSEDTKWGSTFGVDLNRSNIRGQGGELNLILDHSFDTADDGNSTTTSGSYTVDDLSPRGINLHNYLPEQAAV</sequence>
<feature type="chain" id="PRO_5040882612" evidence="14">
    <location>
        <begin position="29"/>
        <end position="1118"/>
    </location>
</feature>
<reference evidence="17" key="1">
    <citation type="submission" date="2025-08" db="UniProtKB">
        <authorList>
            <consortium name="RefSeq"/>
        </authorList>
    </citation>
    <scope>IDENTIFICATION</scope>
</reference>
<evidence type="ECO:0000256" key="12">
    <source>
        <dbReference type="SAM" id="MobiDB-lite"/>
    </source>
</evidence>
<feature type="domain" description="Cadherin" evidence="15">
    <location>
        <begin position="468"/>
        <end position="570"/>
    </location>
</feature>
<keyword evidence="3 13" id="KW-0812">Transmembrane</keyword>
<dbReference type="GO" id="GO:0005509">
    <property type="term" value="F:calcium ion binding"/>
    <property type="evidence" value="ECO:0007669"/>
    <property type="project" value="UniProtKB-UniRule"/>
</dbReference>
<evidence type="ECO:0000256" key="14">
    <source>
        <dbReference type="SAM" id="SignalP"/>
    </source>
</evidence>
<dbReference type="SUPFAM" id="SSF49313">
    <property type="entry name" value="Cadherin-like"/>
    <property type="match status" value="7"/>
</dbReference>
<keyword evidence="7" id="KW-0130">Cell adhesion</keyword>
<dbReference type="GO" id="GO:0005886">
    <property type="term" value="C:plasma membrane"/>
    <property type="evidence" value="ECO:0007669"/>
    <property type="project" value="UniProtKB-SubCell"/>
</dbReference>
<keyword evidence="4 14" id="KW-0732">Signal</keyword>
<dbReference type="PANTHER" id="PTHR24028">
    <property type="entry name" value="CADHERIN-87A"/>
    <property type="match status" value="1"/>
</dbReference>
<feature type="compositionally biased region" description="Basic and acidic residues" evidence="12">
    <location>
        <begin position="856"/>
        <end position="873"/>
    </location>
</feature>
<feature type="region of interest" description="Disordered" evidence="12">
    <location>
        <begin position="923"/>
        <end position="985"/>
    </location>
</feature>
<dbReference type="OMA" id="CEDEGHP"/>
<feature type="region of interest" description="Disordered" evidence="12">
    <location>
        <begin position="999"/>
        <end position="1020"/>
    </location>
</feature>
<feature type="domain" description="Cadherin" evidence="15">
    <location>
        <begin position="145"/>
        <end position="254"/>
    </location>
</feature>
<dbReference type="PRINTS" id="PR00205">
    <property type="entry name" value="CADHERIN"/>
</dbReference>
<dbReference type="FunFam" id="2.60.40.60:FF:000080">
    <property type="entry name" value="FAT atypical cadherin 1"/>
    <property type="match status" value="1"/>
</dbReference>
<feature type="transmembrane region" description="Helical" evidence="13">
    <location>
        <begin position="789"/>
        <end position="813"/>
    </location>
</feature>
<feature type="domain" description="Cadherin" evidence="15">
    <location>
        <begin position="676"/>
        <end position="781"/>
    </location>
</feature>
<dbReference type="Proteomes" id="UP001165740">
    <property type="component" value="Chromosome 7"/>
</dbReference>
<feature type="domain" description="Cadherin" evidence="15">
    <location>
        <begin position="255"/>
        <end position="362"/>
    </location>
</feature>
<feature type="signal peptide" evidence="14">
    <location>
        <begin position="1"/>
        <end position="28"/>
    </location>
</feature>
<dbReference type="FunFam" id="2.60.40.60:FF:000020">
    <property type="entry name" value="Dachsous cadherin-related 1b"/>
    <property type="match status" value="1"/>
</dbReference>
<gene>
    <name evidence="17" type="primary">LOC106059212</name>
</gene>
<keyword evidence="6 11" id="KW-0106">Calcium</keyword>
<keyword evidence="8 13" id="KW-1133">Transmembrane helix</keyword>
<comment type="subcellular location">
    <subcellularLocation>
        <location evidence="1">Cell membrane</location>
        <topology evidence="1">Single-pass type I membrane protein</topology>
    </subcellularLocation>
</comment>
<dbReference type="PROSITE" id="PS50268">
    <property type="entry name" value="CADHERIN_2"/>
    <property type="match status" value="7"/>
</dbReference>
<dbReference type="PANTHER" id="PTHR24028:SF146">
    <property type="entry name" value="CADHERIN 96CB, ISOFORM D-RELATED"/>
    <property type="match status" value="1"/>
</dbReference>
<dbReference type="AlphaFoldDB" id="A0A9W3AYG6"/>
<dbReference type="CDD" id="cd11304">
    <property type="entry name" value="Cadherin_repeat"/>
    <property type="match status" value="7"/>
</dbReference>
<dbReference type="GeneID" id="106059212"/>
<dbReference type="InterPro" id="IPR020894">
    <property type="entry name" value="Cadherin_CS"/>
</dbReference>
<evidence type="ECO:0000256" key="2">
    <source>
        <dbReference type="ARBA" id="ARBA00022475"/>
    </source>
</evidence>
<keyword evidence="10" id="KW-0325">Glycoprotein</keyword>
<dbReference type="RefSeq" id="XP_055892270.1">
    <property type="nucleotide sequence ID" value="XM_056036295.1"/>
</dbReference>
<keyword evidence="2" id="KW-1003">Cell membrane</keyword>